<keyword evidence="6" id="KW-0067">ATP-binding</keyword>
<comment type="caution">
    <text evidence="8">The sequence shown here is derived from an EMBL/GenBank/DDBJ whole genome shotgun (WGS) entry which is preliminary data.</text>
</comment>
<keyword evidence="5" id="KW-0418">Kinase</keyword>
<keyword evidence="4" id="KW-0547">Nucleotide-binding</keyword>
<evidence type="ECO:0000256" key="5">
    <source>
        <dbReference type="ARBA" id="ARBA00022777"/>
    </source>
</evidence>
<evidence type="ECO:0000259" key="7">
    <source>
        <dbReference type="PROSITE" id="PS50011"/>
    </source>
</evidence>
<evidence type="ECO:0000256" key="4">
    <source>
        <dbReference type="ARBA" id="ARBA00022741"/>
    </source>
</evidence>
<gene>
    <name evidence="8" type="ORF">GCM10009836_67980</name>
</gene>
<proteinExistence type="predicted"/>
<dbReference type="Pfam" id="PF00069">
    <property type="entry name" value="Pkinase"/>
    <property type="match status" value="1"/>
</dbReference>
<dbReference type="RefSeq" id="WP_344426828.1">
    <property type="nucleotide sequence ID" value="NZ_BAAAQK010000028.1"/>
</dbReference>
<dbReference type="Proteomes" id="UP001500449">
    <property type="component" value="Unassembled WGS sequence"/>
</dbReference>
<dbReference type="InterPro" id="IPR000719">
    <property type="entry name" value="Prot_kinase_dom"/>
</dbReference>
<dbReference type="PANTHER" id="PTHR43289">
    <property type="entry name" value="MITOGEN-ACTIVATED PROTEIN KINASE KINASE KINASE 20-RELATED"/>
    <property type="match status" value="1"/>
</dbReference>
<keyword evidence="9" id="KW-1185">Reference proteome</keyword>
<feature type="domain" description="Protein kinase" evidence="7">
    <location>
        <begin position="6"/>
        <end position="245"/>
    </location>
</feature>
<dbReference type="PANTHER" id="PTHR43289:SF6">
    <property type="entry name" value="SERINE_THREONINE-PROTEIN KINASE NEKL-3"/>
    <property type="match status" value="1"/>
</dbReference>
<protein>
    <recommendedName>
        <fullName evidence="1">non-specific serine/threonine protein kinase</fullName>
        <ecNumber evidence="1">2.7.11.1</ecNumber>
    </recommendedName>
</protein>
<evidence type="ECO:0000256" key="6">
    <source>
        <dbReference type="ARBA" id="ARBA00022840"/>
    </source>
</evidence>
<dbReference type="EMBL" id="BAAAQK010000028">
    <property type="protein sequence ID" value="GAA1876979.1"/>
    <property type="molecule type" value="Genomic_DNA"/>
</dbReference>
<evidence type="ECO:0000313" key="8">
    <source>
        <dbReference type="EMBL" id="GAA1876979.1"/>
    </source>
</evidence>
<accession>A0ABN2NNG0</accession>
<organism evidence="8 9">
    <name type="scientific">Pseudonocardia ailaonensis</name>
    <dbReference type="NCBI Taxonomy" id="367279"/>
    <lineage>
        <taxon>Bacteria</taxon>
        <taxon>Bacillati</taxon>
        <taxon>Actinomycetota</taxon>
        <taxon>Actinomycetes</taxon>
        <taxon>Pseudonocardiales</taxon>
        <taxon>Pseudonocardiaceae</taxon>
        <taxon>Pseudonocardia</taxon>
    </lineage>
</organism>
<dbReference type="PROSITE" id="PS50011">
    <property type="entry name" value="PROTEIN_KINASE_DOM"/>
    <property type="match status" value="1"/>
</dbReference>
<evidence type="ECO:0000313" key="9">
    <source>
        <dbReference type="Proteomes" id="UP001500449"/>
    </source>
</evidence>
<name>A0ABN2NNG0_9PSEU</name>
<dbReference type="EC" id="2.7.11.1" evidence="1"/>
<dbReference type="Gene3D" id="3.30.200.20">
    <property type="entry name" value="Phosphorylase Kinase, domain 1"/>
    <property type="match status" value="1"/>
</dbReference>
<dbReference type="InterPro" id="IPR011009">
    <property type="entry name" value="Kinase-like_dom_sf"/>
</dbReference>
<evidence type="ECO:0000256" key="1">
    <source>
        <dbReference type="ARBA" id="ARBA00012513"/>
    </source>
</evidence>
<dbReference type="SUPFAM" id="SSF56112">
    <property type="entry name" value="Protein kinase-like (PK-like)"/>
    <property type="match status" value="1"/>
</dbReference>
<keyword evidence="3" id="KW-0808">Transferase</keyword>
<dbReference type="SMART" id="SM00220">
    <property type="entry name" value="S_TKc"/>
    <property type="match status" value="1"/>
</dbReference>
<sequence length="245" mass="25518">MIGGRYVLLDGLGRGLMGPVWRAEDRVTGRPVAVQELPLPTGLSTAEHAAFRERLLREARKSGALGDPGLLGVHDVLSDTGTDHVVTELLDAVRLSDHVASGGPLGSEEAAGIARGLLGTLQRAHAQDLVHGAVRPGAVWLAADGRIALGDVGLARAAGPVLPPLAGPFVAPEQRAGAPPARAGDLWGLGETLAASGAYGAPLHDLVVALRAEDPEDRPSVDEALAMLDDAEPARRRGWWARFTR</sequence>
<evidence type="ECO:0000256" key="2">
    <source>
        <dbReference type="ARBA" id="ARBA00022527"/>
    </source>
</evidence>
<keyword evidence="2" id="KW-0723">Serine/threonine-protein kinase</keyword>
<dbReference type="Gene3D" id="1.10.510.10">
    <property type="entry name" value="Transferase(Phosphotransferase) domain 1"/>
    <property type="match status" value="1"/>
</dbReference>
<evidence type="ECO:0000256" key="3">
    <source>
        <dbReference type="ARBA" id="ARBA00022679"/>
    </source>
</evidence>
<reference evidence="8 9" key="1">
    <citation type="journal article" date="2019" name="Int. J. Syst. Evol. Microbiol.">
        <title>The Global Catalogue of Microorganisms (GCM) 10K type strain sequencing project: providing services to taxonomists for standard genome sequencing and annotation.</title>
        <authorList>
            <consortium name="The Broad Institute Genomics Platform"/>
            <consortium name="The Broad Institute Genome Sequencing Center for Infectious Disease"/>
            <person name="Wu L."/>
            <person name="Ma J."/>
        </authorList>
    </citation>
    <scope>NUCLEOTIDE SEQUENCE [LARGE SCALE GENOMIC DNA]</scope>
    <source>
        <strain evidence="8 9">JCM 16009</strain>
    </source>
</reference>